<keyword evidence="3" id="KW-0732">Signal</keyword>
<dbReference type="Proteomes" id="UP000487649">
    <property type="component" value="Unassembled WGS sequence"/>
</dbReference>
<comment type="caution">
    <text evidence="4">The sequence shown here is derived from an EMBL/GenBank/DDBJ whole genome shotgun (WGS) entry which is preliminary data.</text>
</comment>
<dbReference type="PANTHER" id="PTHR30024:SF47">
    <property type="entry name" value="TAURINE-BINDING PERIPLASMIC PROTEIN"/>
    <property type="match status" value="1"/>
</dbReference>
<evidence type="ECO:0000256" key="1">
    <source>
        <dbReference type="ARBA" id="ARBA00004418"/>
    </source>
</evidence>
<name>A0A173THN2_9FIRM</name>
<dbReference type="RefSeq" id="WP_006785066.1">
    <property type="nucleotide sequence ID" value="NZ_CABJBH010000015.1"/>
</dbReference>
<dbReference type="OrthoDB" id="9815602at2"/>
<dbReference type="SUPFAM" id="SSF53850">
    <property type="entry name" value="Periplasmic binding protein-like II"/>
    <property type="match status" value="1"/>
</dbReference>
<sequence>MKIKKFSLMAVALMATTMLAACGDQKEEQVTPTPEGSETTETTELTKLSFGVMSSIDVVPLIIAQDQGYFTEEGIDLDLQVFAAAKDRDAALQAGELDGVLCDEVAISIYQNSDINMQITGTTNGSWTLVATPESGISTLADLKGKSMAISENTMIDYLSDYLAISNGMTVADIEKIAIPAMPARLEALQNNQVDAAILPTPFNDTAIANGAKEVDKIYNEDIMISVTAFLQEVIDENKEAVQGFYKAYNKAIDYINNTDIAEFEDVIINAANYSDEMRGNIILPEYLHNYLPAEENVQKVLDWSKDKGLLTKDIKAADVINNIAMQ</sequence>
<evidence type="ECO:0000313" key="5">
    <source>
        <dbReference type="Proteomes" id="UP000487649"/>
    </source>
</evidence>
<accession>A0A173THN2</accession>
<evidence type="ECO:0000256" key="2">
    <source>
        <dbReference type="ARBA" id="ARBA00010742"/>
    </source>
</evidence>
<dbReference type="PANTHER" id="PTHR30024">
    <property type="entry name" value="ALIPHATIC SULFONATES-BINDING PROTEIN-RELATED"/>
    <property type="match status" value="1"/>
</dbReference>
<dbReference type="GeneID" id="60057950"/>
<comment type="subcellular location">
    <subcellularLocation>
        <location evidence="1">Periplasm</location>
    </subcellularLocation>
</comment>
<gene>
    <name evidence="4" type="ORF">GMA92_13600</name>
</gene>
<evidence type="ECO:0000313" key="4">
    <source>
        <dbReference type="EMBL" id="MTK22448.1"/>
    </source>
</evidence>
<protein>
    <submittedName>
        <fullName evidence="4">PhnD/SsuA/transferrin family substrate-binding protein</fullName>
    </submittedName>
</protein>
<dbReference type="InterPro" id="IPR015168">
    <property type="entry name" value="SsuA/THI5"/>
</dbReference>
<dbReference type="Pfam" id="PF09084">
    <property type="entry name" value="NMT1"/>
    <property type="match status" value="1"/>
</dbReference>
<dbReference type="Gene3D" id="3.40.190.10">
    <property type="entry name" value="Periplasmic binding protein-like II"/>
    <property type="match status" value="2"/>
</dbReference>
<dbReference type="AlphaFoldDB" id="A0A173THN2"/>
<evidence type="ECO:0000256" key="3">
    <source>
        <dbReference type="ARBA" id="ARBA00022729"/>
    </source>
</evidence>
<dbReference type="GO" id="GO:0042597">
    <property type="term" value="C:periplasmic space"/>
    <property type="evidence" value="ECO:0007669"/>
    <property type="project" value="UniProtKB-SubCell"/>
</dbReference>
<organism evidence="4 5">
    <name type="scientific">Turicibacter sanguinis</name>
    <dbReference type="NCBI Taxonomy" id="154288"/>
    <lineage>
        <taxon>Bacteria</taxon>
        <taxon>Bacillati</taxon>
        <taxon>Bacillota</taxon>
        <taxon>Erysipelotrichia</taxon>
        <taxon>Erysipelotrichales</taxon>
        <taxon>Turicibacteraceae</taxon>
        <taxon>Turicibacter</taxon>
    </lineage>
</organism>
<dbReference type="PROSITE" id="PS51257">
    <property type="entry name" value="PROKAR_LIPOPROTEIN"/>
    <property type="match status" value="1"/>
</dbReference>
<comment type="similarity">
    <text evidence="2">Belongs to the bacterial solute-binding protein SsuA/TauA family.</text>
</comment>
<reference evidence="4 5" key="1">
    <citation type="journal article" date="2019" name="Nat. Med.">
        <title>A library of human gut bacterial isolates paired with longitudinal multiomics data enables mechanistic microbiome research.</title>
        <authorList>
            <person name="Poyet M."/>
            <person name="Groussin M."/>
            <person name="Gibbons S.M."/>
            <person name="Avila-Pacheco J."/>
            <person name="Jiang X."/>
            <person name="Kearney S.M."/>
            <person name="Perrotta A.R."/>
            <person name="Berdy B."/>
            <person name="Zhao S."/>
            <person name="Lieberman T.D."/>
            <person name="Swanson P.K."/>
            <person name="Smith M."/>
            <person name="Roesemann S."/>
            <person name="Alexander J.E."/>
            <person name="Rich S.A."/>
            <person name="Livny J."/>
            <person name="Vlamakis H."/>
            <person name="Clish C."/>
            <person name="Bullock K."/>
            <person name="Deik A."/>
            <person name="Scott J."/>
            <person name="Pierce K.A."/>
            <person name="Xavier R.J."/>
            <person name="Alm E.J."/>
        </authorList>
    </citation>
    <scope>NUCLEOTIDE SEQUENCE [LARGE SCALE GENOMIC DNA]</scope>
    <source>
        <strain evidence="4 5">BIOML-A198</strain>
    </source>
</reference>
<proteinExistence type="inferred from homology"/>
<dbReference type="EMBL" id="WMQE01000039">
    <property type="protein sequence ID" value="MTK22448.1"/>
    <property type="molecule type" value="Genomic_DNA"/>
</dbReference>